<evidence type="ECO:0000313" key="1">
    <source>
        <dbReference type="EMBL" id="PNW80994.1"/>
    </source>
</evidence>
<reference evidence="1 2" key="1">
    <citation type="journal article" date="2007" name="Science">
        <title>The Chlamydomonas genome reveals the evolution of key animal and plant functions.</title>
        <authorList>
            <person name="Merchant S.S."/>
            <person name="Prochnik S.E."/>
            <person name="Vallon O."/>
            <person name="Harris E.H."/>
            <person name="Karpowicz S.J."/>
            <person name="Witman G.B."/>
            <person name="Terry A."/>
            <person name="Salamov A."/>
            <person name="Fritz-Laylin L.K."/>
            <person name="Marechal-Drouard L."/>
            <person name="Marshall W.F."/>
            <person name="Qu L.H."/>
            <person name="Nelson D.R."/>
            <person name="Sanderfoot A.A."/>
            <person name="Spalding M.H."/>
            <person name="Kapitonov V.V."/>
            <person name="Ren Q."/>
            <person name="Ferris P."/>
            <person name="Lindquist E."/>
            <person name="Shapiro H."/>
            <person name="Lucas S.M."/>
            <person name="Grimwood J."/>
            <person name="Schmutz J."/>
            <person name="Cardol P."/>
            <person name="Cerutti H."/>
            <person name="Chanfreau G."/>
            <person name="Chen C.L."/>
            <person name="Cognat V."/>
            <person name="Croft M.T."/>
            <person name="Dent R."/>
            <person name="Dutcher S."/>
            <person name="Fernandez E."/>
            <person name="Fukuzawa H."/>
            <person name="Gonzalez-Ballester D."/>
            <person name="Gonzalez-Halphen D."/>
            <person name="Hallmann A."/>
            <person name="Hanikenne M."/>
            <person name="Hippler M."/>
            <person name="Inwood W."/>
            <person name="Jabbari K."/>
            <person name="Kalanon M."/>
            <person name="Kuras R."/>
            <person name="Lefebvre P.A."/>
            <person name="Lemaire S.D."/>
            <person name="Lobanov A.V."/>
            <person name="Lohr M."/>
            <person name="Manuell A."/>
            <person name="Meier I."/>
            <person name="Mets L."/>
            <person name="Mittag M."/>
            <person name="Mittelmeier T."/>
            <person name="Moroney J.V."/>
            <person name="Moseley J."/>
            <person name="Napoli C."/>
            <person name="Nedelcu A.M."/>
            <person name="Niyogi K."/>
            <person name="Novoselov S.V."/>
            <person name="Paulsen I.T."/>
            <person name="Pazour G."/>
            <person name="Purton S."/>
            <person name="Ral J.P."/>
            <person name="Riano-Pachon D.M."/>
            <person name="Riekhof W."/>
            <person name="Rymarquis L."/>
            <person name="Schroda M."/>
            <person name="Stern D."/>
            <person name="Umen J."/>
            <person name="Willows R."/>
            <person name="Wilson N."/>
            <person name="Zimmer S.L."/>
            <person name="Allmer J."/>
            <person name="Balk J."/>
            <person name="Bisova K."/>
            <person name="Chen C.J."/>
            <person name="Elias M."/>
            <person name="Gendler K."/>
            <person name="Hauser C."/>
            <person name="Lamb M.R."/>
            <person name="Ledford H."/>
            <person name="Long J.C."/>
            <person name="Minagawa J."/>
            <person name="Page M.D."/>
            <person name="Pan J."/>
            <person name="Pootakham W."/>
            <person name="Roje S."/>
            <person name="Rose A."/>
            <person name="Stahlberg E."/>
            <person name="Terauchi A.M."/>
            <person name="Yang P."/>
            <person name="Ball S."/>
            <person name="Bowler C."/>
            <person name="Dieckmann C.L."/>
            <person name="Gladyshev V.N."/>
            <person name="Green P."/>
            <person name="Jorgensen R."/>
            <person name="Mayfield S."/>
            <person name="Mueller-Roeber B."/>
            <person name="Rajamani S."/>
            <person name="Sayre R.T."/>
            <person name="Brokstein P."/>
            <person name="Dubchak I."/>
            <person name="Goodstein D."/>
            <person name="Hornick L."/>
            <person name="Huang Y.W."/>
            <person name="Jhaveri J."/>
            <person name="Luo Y."/>
            <person name="Martinez D."/>
            <person name="Ngau W.C."/>
            <person name="Otillar B."/>
            <person name="Poliakov A."/>
            <person name="Porter A."/>
            <person name="Szajkowski L."/>
            <person name="Werner G."/>
            <person name="Zhou K."/>
            <person name="Grigoriev I.V."/>
            <person name="Rokhsar D.S."/>
            <person name="Grossman A.R."/>
        </authorList>
    </citation>
    <scope>NUCLEOTIDE SEQUENCE [LARGE SCALE GENOMIC DNA]</scope>
    <source>
        <strain evidence="2">CC-503</strain>
    </source>
</reference>
<dbReference type="PaxDb" id="3055-EDO98412"/>
<organism evidence="1 2">
    <name type="scientific">Chlamydomonas reinhardtii</name>
    <name type="common">Chlamydomonas smithii</name>
    <dbReference type="NCBI Taxonomy" id="3055"/>
    <lineage>
        <taxon>Eukaryota</taxon>
        <taxon>Viridiplantae</taxon>
        <taxon>Chlorophyta</taxon>
        <taxon>core chlorophytes</taxon>
        <taxon>Chlorophyceae</taxon>
        <taxon>CS clade</taxon>
        <taxon>Chlamydomonadales</taxon>
        <taxon>Chlamydomonadaceae</taxon>
        <taxon>Chlamydomonas</taxon>
    </lineage>
</organism>
<accession>A0A2K3DKC2</accession>
<proteinExistence type="predicted"/>
<keyword evidence="2" id="KW-1185">Reference proteome</keyword>
<dbReference type="RefSeq" id="XP_042922876.1">
    <property type="nucleotide sequence ID" value="XM_043064308.1"/>
</dbReference>
<dbReference type="Gramene" id="PNW80994">
    <property type="protein sequence ID" value="PNW80994"/>
    <property type="gene ID" value="CHLRE_07g338650v5"/>
</dbReference>
<dbReference type="KEGG" id="cre:CHLRE_07g338650v5"/>
<name>A0A2K3DKC2_CHLRE</name>
<dbReference type="Proteomes" id="UP000006906">
    <property type="component" value="Chromosome 7"/>
</dbReference>
<evidence type="ECO:0000313" key="2">
    <source>
        <dbReference type="Proteomes" id="UP000006906"/>
    </source>
</evidence>
<gene>
    <name evidence="1" type="ORF">CHLRE_07g338650v5</name>
</gene>
<dbReference type="ExpressionAtlas" id="A0A2K3DKC2">
    <property type="expression patterns" value="baseline and differential"/>
</dbReference>
<protein>
    <submittedName>
        <fullName evidence="1">Uncharacterized protein</fullName>
    </submittedName>
</protein>
<dbReference type="EMBL" id="CM008968">
    <property type="protein sequence ID" value="PNW80994.1"/>
    <property type="molecule type" value="Genomic_DNA"/>
</dbReference>
<sequence length="245" mass="25134">MSCRGSSLVQCGSADTAAVLTLGGDPLLPTAMLLAYALLFKDVGFWHLLLQSVKKVLELAGGQAPTSSVAAAAKGLQEMGAERFVQAMATAAATSVAAAVGSSHGQQCTSSIAVQAPQMRLHEAYLLKVVQLLHQSGQGCMLFADELELYLRAEGSAAGARVNLLLGRTVPFLTAVATGVAVPELELDRCSSLSLRSWAPVLPAELQLAELKLSSSGASRAAGASSCAGVTPQRGTQHGVSLCCV</sequence>
<dbReference type="GeneID" id="66054098"/>
<dbReference type="InParanoid" id="A0A2K3DKC2"/>
<dbReference type="AlphaFoldDB" id="A0A2K3DKC2"/>
<dbReference type="OrthoDB" id="10411916at2759"/>